<accession>A0ABN9EPM0</accession>
<dbReference type="EMBL" id="CATNWA010015783">
    <property type="protein sequence ID" value="CAI9586795.1"/>
    <property type="molecule type" value="Genomic_DNA"/>
</dbReference>
<keyword evidence="2" id="KW-1185">Reference proteome</keyword>
<dbReference type="Proteomes" id="UP001162483">
    <property type="component" value="Unassembled WGS sequence"/>
</dbReference>
<comment type="caution">
    <text evidence="1">The sequence shown here is derived from an EMBL/GenBank/DDBJ whole genome shotgun (WGS) entry which is preliminary data.</text>
</comment>
<evidence type="ECO:0008006" key="3">
    <source>
        <dbReference type="Google" id="ProtNLM"/>
    </source>
</evidence>
<organism evidence="1 2">
    <name type="scientific">Staurois parvus</name>
    <dbReference type="NCBI Taxonomy" id="386267"/>
    <lineage>
        <taxon>Eukaryota</taxon>
        <taxon>Metazoa</taxon>
        <taxon>Chordata</taxon>
        <taxon>Craniata</taxon>
        <taxon>Vertebrata</taxon>
        <taxon>Euteleostomi</taxon>
        <taxon>Amphibia</taxon>
        <taxon>Batrachia</taxon>
        <taxon>Anura</taxon>
        <taxon>Neobatrachia</taxon>
        <taxon>Ranoidea</taxon>
        <taxon>Ranidae</taxon>
        <taxon>Staurois</taxon>
    </lineage>
</organism>
<sequence length="119" mass="13844">MHKKGMISRVYSQILSTVQDQASLHSRAQWSPDVGEFAGDVWDAALESVLGNFSFSLHKLSQLFILHRAYRTPVQLYRWGRLESPDCSICRVQQGNFIHMLWRCPSYIDIGMRFFNLFC</sequence>
<proteinExistence type="predicted"/>
<protein>
    <recommendedName>
        <fullName evidence="3">Reverse transcriptase zinc-binding domain-containing protein</fullName>
    </recommendedName>
</protein>
<gene>
    <name evidence="1" type="ORF">SPARVUS_LOCUS10442699</name>
</gene>
<name>A0ABN9EPM0_9NEOB</name>
<reference evidence="1" key="1">
    <citation type="submission" date="2023-05" db="EMBL/GenBank/DDBJ databases">
        <authorList>
            <person name="Stuckert A."/>
        </authorList>
    </citation>
    <scope>NUCLEOTIDE SEQUENCE</scope>
</reference>
<evidence type="ECO:0000313" key="1">
    <source>
        <dbReference type="EMBL" id="CAI9586795.1"/>
    </source>
</evidence>
<evidence type="ECO:0000313" key="2">
    <source>
        <dbReference type="Proteomes" id="UP001162483"/>
    </source>
</evidence>